<keyword evidence="1" id="KW-1133">Transmembrane helix</keyword>
<comment type="caution">
    <text evidence="2">The sequence shown here is derived from an EMBL/GenBank/DDBJ whole genome shotgun (WGS) entry which is preliminary data.</text>
</comment>
<gene>
    <name evidence="2" type="ORF">GCWU0000282_003307</name>
</gene>
<keyword evidence="1" id="KW-0812">Transmembrane</keyword>
<evidence type="ECO:0000313" key="2">
    <source>
        <dbReference type="EMBL" id="ESL01482.1"/>
    </source>
</evidence>
<dbReference type="STRING" id="592026.GCWU0000282_003307"/>
<sequence>MNRNFHAAALIAAMSAFTILLRFLPFAVFRKKVPNYVIYLGKVLPPAIIGMLVVYCLRNTAVRIPPFGMPELIAITAIIILQVKTRKSLPSILAGTAVYMLIIRLI</sequence>
<feature type="transmembrane region" description="Helical" evidence="1">
    <location>
        <begin position="64"/>
        <end position="83"/>
    </location>
</feature>
<proteinExistence type="predicted"/>
<dbReference type="PIRSF" id="PIRSF003203">
    <property type="entry name" value="AzlD"/>
    <property type="match status" value="1"/>
</dbReference>
<dbReference type="AlphaFoldDB" id="V2Y099"/>
<evidence type="ECO:0000256" key="1">
    <source>
        <dbReference type="SAM" id="Phobius"/>
    </source>
</evidence>
<dbReference type="HOGENOM" id="CLU_144816_1_1_9"/>
<dbReference type="EMBL" id="ACIL03000024">
    <property type="protein sequence ID" value="ESL01482.1"/>
    <property type="molecule type" value="Genomic_DNA"/>
</dbReference>
<keyword evidence="1" id="KW-0472">Membrane</keyword>
<feature type="transmembrane region" description="Helical" evidence="1">
    <location>
        <begin position="36"/>
        <end position="57"/>
    </location>
</feature>
<dbReference type="eggNOG" id="COG1687">
    <property type="taxonomic scope" value="Bacteria"/>
</dbReference>
<protein>
    <submittedName>
        <fullName evidence="2">Putative branched-chain amino acid transport protein AzlD</fullName>
    </submittedName>
</protein>
<accession>V2Y099</accession>
<feature type="transmembrane region" description="Helical" evidence="1">
    <location>
        <begin position="89"/>
        <end position="105"/>
    </location>
</feature>
<evidence type="ECO:0000313" key="3">
    <source>
        <dbReference type="Proteomes" id="UP000018227"/>
    </source>
</evidence>
<name>V2Y099_9FIRM</name>
<dbReference type="InterPro" id="IPR008407">
    <property type="entry name" value="Brnchd-chn_aa_trnsp_AzlD"/>
</dbReference>
<feature type="transmembrane region" description="Helical" evidence="1">
    <location>
        <begin position="7"/>
        <end position="24"/>
    </location>
</feature>
<dbReference type="Proteomes" id="UP000018227">
    <property type="component" value="Unassembled WGS sequence"/>
</dbReference>
<keyword evidence="3" id="KW-1185">Reference proteome</keyword>
<organism evidence="2 3">
    <name type="scientific">Catonella morbi ATCC 51271</name>
    <dbReference type="NCBI Taxonomy" id="592026"/>
    <lineage>
        <taxon>Bacteria</taxon>
        <taxon>Bacillati</taxon>
        <taxon>Bacillota</taxon>
        <taxon>Clostridia</taxon>
        <taxon>Lachnospirales</taxon>
        <taxon>Lachnospiraceae</taxon>
        <taxon>Catonella</taxon>
    </lineage>
</organism>
<reference evidence="2 3" key="1">
    <citation type="submission" date="2013-06" db="EMBL/GenBank/DDBJ databases">
        <authorList>
            <person name="Weinstock G."/>
            <person name="Sodergren E."/>
            <person name="Clifton S."/>
            <person name="Fulton L."/>
            <person name="Fulton B."/>
            <person name="Courtney L."/>
            <person name="Fronick C."/>
            <person name="Harrison M."/>
            <person name="Strong C."/>
            <person name="Farmer C."/>
            <person name="Delahaunty K."/>
            <person name="Markovic C."/>
            <person name="Hall O."/>
            <person name="Minx P."/>
            <person name="Tomlinson C."/>
            <person name="Mitreva M."/>
            <person name="Nelson J."/>
            <person name="Hou S."/>
            <person name="Wollam A."/>
            <person name="Pepin K.H."/>
            <person name="Johnson M."/>
            <person name="Bhonagiri V."/>
            <person name="Nash W.E."/>
            <person name="Warren W."/>
            <person name="Chinwalla A."/>
            <person name="Mardis E.R."/>
            <person name="Wilson R.K."/>
        </authorList>
    </citation>
    <scope>NUCLEOTIDE SEQUENCE [LARGE SCALE GENOMIC DNA]</scope>
    <source>
        <strain evidence="2 3">ATCC 51271</strain>
    </source>
</reference>
<dbReference type="Pfam" id="PF05437">
    <property type="entry name" value="AzlD"/>
    <property type="match status" value="1"/>
</dbReference>
<dbReference type="RefSeq" id="WP_023356143.1">
    <property type="nucleotide sequence ID" value="NZ_KI535372.1"/>
</dbReference>